<comment type="caution">
    <text evidence="2">The sequence shown here is derived from an EMBL/GenBank/DDBJ whole genome shotgun (WGS) entry which is preliminary data.</text>
</comment>
<reference evidence="2 3" key="1">
    <citation type="submission" date="2008-03" db="EMBL/GenBank/DDBJ databases">
        <title>Sequencing of the draft genome and assembly of Burkholderia ambifaria IOP40-10.</title>
        <authorList>
            <consortium name="US DOE Joint Genome Institute (JGI-PGF)"/>
            <person name="Copeland A."/>
            <person name="Lucas S."/>
            <person name="Lapidus A."/>
            <person name="Glavina del Rio T."/>
            <person name="Dalin E."/>
            <person name="Tice H."/>
            <person name="Bruce D."/>
            <person name="Goodwin L."/>
            <person name="Pitluck S."/>
            <person name="Larimer F."/>
            <person name="Land M.L."/>
            <person name="Hauser L."/>
            <person name="Tiedje J."/>
            <person name="Richardson P."/>
        </authorList>
    </citation>
    <scope>NUCLEOTIDE SEQUENCE [LARGE SCALE GENOMIC DNA]</scope>
    <source>
        <strain evidence="2 3">IOP40-10</strain>
    </source>
</reference>
<protein>
    <submittedName>
        <fullName evidence="2">FRG domain protein</fullName>
    </submittedName>
</protein>
<dbReference type="Proteomes" id="UP000005463">
    <property type="component" value="Unassembled WGS sequence"/>
</dbReference>
<dbReference type="AlphaFoldDB" id="B1FCT8"/>
<dbReference type="SMART" id="SM00901">
    <property type="entry name" value="FRG"/>
    <property type="match status" value="1"/>
</dbReference>
<dbReference type="RefSeq" id="WP_006751046.1">
    <property type="nucleotide sequence ID" value="NZ_ABLC01000032.1"/>
</dbReference>
<evidence type="ECO:0000313" key="2">
    <source>
        <dbReference type="EMBL" id="EDT04608.1"/>
    </source>
</evidence>
<sequence length="295" mass="32797">MVSQRKIEIDSLAKYAEKIEQLLEATLKRQIDAPYKGNWYRGVGNATAHKLIPSLYRHPSLSEVEPLIKLERTMLEDFERQNVLHTSVPTPMAGSDEARPLLSLFFMQHHGIPTRLLDWTSNPFIALYFALSSAAMTDDAKGYKADAAVWILDPVAWNEVALAQVTHGKGGPLSHDSDIPVTGYGPRKLYNGALQPTAISTLYDYPAAILGVANTARMFAQRGVFTIFGRTVQPLEDQYANGKFPTGTLTKMVIPKEHIKGLLEKLLYVGYTDSVSYPDLSGLAMEIKRSRGFRV</sequence>
<dbReference type="InterPro" id="IPR014966">
    <property type="entry name" value="FRG-dom"/>
</dbReference>
<gene>
    <name evidence="2" type="ORF">BamIOP4010DRAFT_1847</name>
</gene>
<dbReference type="Pfam" id="PF08867">
    <property type="entry name" value="FRG"/>
    <property type="match status" value="1"/>
</dbReference>
<accession>B1FCT8</accession>
<dbReference type="PATRIC" id="fig|396596.7.peg.5976"/>
<dbReference type="EMBL" id="ABLC01000032">
    <property type="protein sequence ID" value="EDT04608.1"/>
    <property type="molecule type" value="Genomic_DNA"/>
</dbReference>
<evidence type="ECO:0000259" key="1">
    <source>
        <dbReference type="SMART" id="SM00901"/>
    </source>
</evidence>
<evidence type="ECO:0000313" key="3">
    <source>
        <dbReference type="Proteomes" id="UP000005463"/>
    </source>
</evidence>
<organism evidence="2 3">
    <name type="scientific">Burkholderia ambifaria IOP40-10</name>
    <dbReference type="NCBI Taxonomy" id="396596"/>
    <lineage>
        <taxon>Bacteria</taxon>
        <taxon>Pseudomonadati</taxon>
        <taxon>Pseudomonadota</taxon>
        <taxon>Betaproteobacteria</taxon>
        <taxon>Burkholderiales</taxon>
        <taxon>Burkholderiaceae</taxon>
        <taxon>Burkholderia</taxon>
        <taxon>Burkholderia cepacia complex</taxon>
    </lineage>
</organism>
<feature type="domain" description="FRG" evidence="1">
    <location>
        <begin position="34"/>
        <end position="150"/>
    </location>
</feature>
<proteinExistence type="predicted"/>
<name>B1FCT8_9BURK</name>